<dbReference type="InterPro" id="IPR050951">
    <property type="entry name" value="Retrovirus_Pol_polyprotein"/>
</dbReference>
<gene>
    <name evidence="3" type="ORF">M513_05186</name>
</gene>
<dbReference type="InterPro" id="IPR012337">
    <property type="entry name" value="RNaseH-like_sf"/>
</dbReference>
<feature type="domain" description="Integrase catalytic" evidence="2">
    <location>
        <begin position="251"/>
        <end position="372"/>
    </location>
</feature>
<name>A0A085M9M3_9BILA</name>
<evidence type="ECO:0000259" key="2">
    <source>
        <dbReference type="PROSITE" id="PS50994"/>
    </source>
</evidence>
<proteinExistence type="predicted"/>
<dbReference type="GO" id="GO:0003676">
    <property type="term" value="F:nucleic acid binding"/>
    <property type="evidence" value="ECO:0007669"/>
    <property type="project" value="InterPro"/>
</dbReference>
<feature type="region of interest" description="Disordered" evidence="1">
    <location>
        <begin position="532"/>
        <end position="592"/>
    </location>
</feature>
<dbReference type="AlphaFoldDB" id="A0A085M9M3"/>
<dbReference type="PROSITE" id="PS50994">
    <property type="entry name" value="INTEGRASE"/>
    <property type="match status" value="1"/>
</dbReference>
<reference evidence="3 4" key="1">
    <citation type="journal article" date="2014" name="Nat. Genet.">
        <title>Genome and transcriptome of the porcine whipworm Trichuris suis.</title>
        <authorList>
            <person name="Jex A.R."/>
            <person name="Nejsum P."/>
            <person name="Schwarz E.M."/>
            <person name="Hu L."/>
            <person name="Young N.D."/>
            <person name="Hall R.S."/>
            <person name="Korhonen P.K."/>
            <person name="Liao S."/>
            <person name="Thamsborg S."/>
            <person name="Xia J."/>
            <person name="Xu P."/>
            <person name="Wang S."/>
            <person name="Scheerlinck J.P."/>
            <person name="Hofmann A."/>
            <person name="Sternberg P.W."/>
            <person name="Wang J."/>
            <person name="Gasser R.B."/>
        </authorList>
    </citation>
    <scope>NUCLEOTIDE SEQUENCE [LARGE SCALE GENOMIC DNA]</scope>
    <source>
        <strain evidence="3">DCEP-RM93M</strain>
    </source>
</reference>
<sequence length="592" mass="66992">SAFVKREANSVTSRWDEPIHGDRIAQYLNEIARQLKEHDPAQGRWDISGTAARIRVDAARWLWEGTRDGTWQPPDEARRINMAELDAVIKGLNPALTWKMKTVELMTDSATVHQWIEDGLSGKARLKTKAANEMLIKRRLETVLALVREYDLTLAVTVRTVTLVRSTDNKADKLIRVPRRWIARPEALGEQACAAAATDEQLTERLVVTVHREAGHPGVRRTLYFVRRLDPMVSKREVGRVVSECDICKSVDPAPAKWKYGVLEVSQMWQRVGLDVTHCGKDLYLTMIDCGPSRFAIWRSLIQRSSVEVARQLESVFYERGAPEELLTDNDTAFRSREVIRVAERWGTRLTFRGAYVPSGNGITERCHRTVKVIAARTKCSIQEAVHRYNLTPRDDRSAATAPANAIHRYVLRDRNEVNAMPPERSTDCPYSVGDAVWVRPHAGRCNSQYDSDLVTRVISDQAVEVDGMPRHVRGLRRRNRTMDQPPPGLKPQFVTNELTDVHSNDENSTSGLIRIHMQGQPLQAQPEQVERQAQAAPRRSARIRVRRRCRPSGCTSAESSEDKEGRRNCAPALQEEPTPTGDLEIRGECSE</sequence>
<dbReference type="InterPro" id="IPR002156">
    <property type="entry name" value="RNaseH_domain"/>
</dbReference>
<dbReference type="PANTHER" id="PTHR37984:SF5">
    <property type="entry name" value="PROTEIN NYNRIN-LIKE"/>
    <property type="match status" value="1"/>
</dbReference>
<organism evidence="3 4">
    <name type="scientific">Trichuris suis</name>
    <name type="common">pig whipworm</name>
    <dbReference type="NCBI Taxonomy" id="68888"/>
    <lineage>
        <taxon>Eukaryota</taxon>
        <taxon>Metazoa</taxon>
        <taxon>Ecdysozoa</taxon>
        <taxon>Nematoda</taxon>
        <taxon>Enoplea</taxon>
        <taxon>Dorylaimia</taxon>
        <taxon>Trichinellida</taxon>
        <taxon>Trichuridae</taxon>
        <taxon>Trichuris</taxon>
    </lineage>
</organism>
<dbReference type="GO" id="GO:0015074">
    <property type="term" value="P:DNA integration"/>
    <property type="evidence" value="ECO:0007669"/>
    <property type="project" value="InterPro"/>
</dbReference>
<feature type="non-terminal residue" evidence="3">
    <location>
        <position position="592"/>
    </location>
</feature>
<dbReference type="InterPro" id="IPR001584">
    <property type="entry name" value="Integrase_cat-core"/>
</dbReference>
<dbReference type="GO" id="GO:0004523">
    <property type="term" value="F:RNA-DNA hybrid ribonuclease activity"/>
    <property type="evidence" value="ECO:0007669"/>
    <property type="project" value="InterPro"/>
</dbReference>
<dbReference type="Gene3D" id="3.30.420.10">
    <property type="entry name" value="Ribonuclease H-like superfamily/Ribonuclease H"/>
    <property type="match status" value="2"/>
</dbReference>
<evidence type="ECO:0000313" key="4">
    <source>
        <dbReference type="Proteomes" id="UP000030764"/>
    </source>
</evidence>
<dbReference type="Pfam" id="PF13456">
    <property type="entry name" value="RVT_3"/>
    <property type="match status" value="1"/>
</dbReference>
<dbReference type="SUPFAM" id="SSF53098">
    <property type="entry name" value="Ribonuclease H-like"/>
    <property type="match status" value="2"/>
</dbReference>
<dbReference type="Proteomes" id="UP000030764">
    <property type="component" value="Unassembled WGS sequence"/>
</dbReference>
<feature type="compositionally biased region" description="Basic residues" evidence="1">
    <location>
        <begin position="540"/>
        <end position="551"/>
    </location>
</feature>
<dbReference type="PANTHER" id="PTHR37984">
    <property type="entry name" value="PROTEIN CBG26694"/>
    <property type="match status" value="1"/>
</dbReference>
<feature type="non-terminal residue" evidence="3">
    <location>
        <position position="1"/>
    </location>
</feature>
<keyword evidence="4" id="KW-1185">Reference proteome</keyword>
<dbReference type="EMBL" id="KL363212">
    <property type="protein sequence ID" value="KFD53919.1"/>
    <property type="molecule type" value="Genomic_DNA"/>
</dbReference>
<accession>A0A085M9M3</accession>
<evidence type="ECO:0000256" key="1">
    <source>
        <dbReference type="SAM" id="MobiDB-lite"/>
    </source>
</evidence>
<protein>
    <recommendedName>
        <fullName evidence="2">Integrase catalytic domain-containing protein</fullName>
    </recommendedName>
</protein>
<evidence type="ECO:0000313" key="3">
    <source>
        <dbReference type="EMBL" id="KFD53919.1"/>
    </source>
</evidence>
<dbReference type="InterPro" id="IPR036397">
    <property type="entry name" value="RNaseH_sf"/>
</dbReference>